<name>A0A7S2CI10_9STRA</name>
<evidence type="ECO:0000313" key="2">
    <source>
        <dbReference type="EMBL" id="CAD9425867.1"/>
    </source>
</evidence>
<feature type="compositionally biased region" description="Polar residues" evidence="1">
    <location>
        <begin position="136"/>
        <end position="152"/>
    </location>
</feature>
<feature type="compositionally biased region" description="Basic and acidic residues" evidence="1">
    <location>
        <begin position="1"/>
        <end position="16"/>
    </location>
</feature>
<feature type="region of interest" description="Disordered" evidence="1">
    <location>
        <begin position="1"/>
        <end position="65"/>
    </location>
</feature>
<evidence type="ECO:0000256" key="1">
    <source>
        <dbReference type="SAM" id="MobiDB-lite"/>
    </source>
</evidence>
<reference evidence="2" key="1">
    <citation type="submission" date="2021-01" db="EMBL/GenBank/DDBJ databases">
        <authorList>
            <person name="Corre E."/>
            <person name="Pelletier E."/>
            <person name="Niang G."/>
            <person name="Scheremetjew M."/>
            <person name="Finn R."/>
            <person name="Kale V."/>
            <person name="Holt S."/>
            <person name="Cochrane G."/>
            <person name="Meng A."/>
            <person name="Brown T."/>
            <person name="Cohen L."/>
        </authorList>
    </citation>
    <scope>NUCLEOTIDE SEQUENCE</scope>
    <source>
        <strain evidence="2">CCMP1381</strain>
    </source>
</reference>
<gene>
    <name evidence="2" type="ORF">DSPE1174_LOCUS14765</name>
</gene>
<dbReference type="EMBL" id="HBGS01029011">
    <property type="protein sequence ID" value="CAD9425867.1"/>
    <property type="molecule type" value="Transcribed_RNA"/>
</dbReference>
<organism evidence="2">
    <name type="scientific">Octactis speculum</name>
    <dbReference type="NCBI Taxonomy" id="3111310"/>
    <lineage>
        <taxon>Eukaryota</taxon>
        <taxon>Sar</taxon>
        <taxon>Stramenopiles</taxon>
        <taxon>Ochrophyta</taxon>
        <taxon>Dictyochophyceae</taxon>
        <taxon>Dictyochales</taxon>
        <taxon>Dictyochaceae</taxon>
        <taxon>Octactis</taxon>
    </lineage>
</organism>
<dbReference type="AlphaFoldDB" id="A0A7S2CI10"/>
<feature type="region of interest" description="Disordered" evidence="1">
    <location>
        <begin position="83"/>
        <end position="107"/>
    </location>
</feature>
<protein>
    <submittedName>
        <fullName evidence="2">Uncharacterized protein</fullName>
    </submittedName>
</protein>
<feature type="region of interest" description="Disordered" evidence="1">
    <location>
        <begin position="136"/>
        <end position="156"/>
    </location>
</feature>
<proteinExistence type="predicted"/>
<accession>A0A7S2CI10</accession>
<sequence length="170" mass="19494">MQYISKEELSEEEAAHRKFPHRPAYSMRPPNTLMTRAQARNTRARQEQSRKMMSGSNDGCKPGADELNVHSVVNLRAWRQQAKTNIDRNHVSGAKRPSSHKALEKQGEWEEVTQAGVTFWRDVNTRECRQDHPKISIQNSEHPISPRKSQGTGAAVYDREAYQELLRSLS</sequence>